<evidence type="ECO:0000313" key="1">
    <source>
        <dbReference type="EMBL" id="KAJ7531327.1"/>
    </source>
</evidence>
<gene>
    <name evidence="1" type="ORF">O6H91_14G040700</name>
</gene>
<protein>
    <submittedName>
        <fullName evidence="1">Uncharacterized protein</fullName>
    </submittedName>
</protein>
<organism evidence="1 2">
    <name type="scientific">Diphasiastrum complanatum</name>
    <name type="common">Issler's clubmoss</name>
    <name type="synonym">Lycopodium complanatum</name>
    <dbReference type="NCBI Taxonomy" id="34168"/>
    <lineage>
        <taxon>Eukaryota</taxon>
        <taxon>Viridiplantae</taxon>
        <taxon>Streptophyta</taxon>
        <taxon>Embryophyta</taxon>
        <taxon>Tracheophyta</taxon>
        <taxon>Lycopodiopsida</taxon>
        <taxon>Lycopodiales</taxon>
        <taxon>Lycopodiaceae</taxon>
        <taxon>Lycopodioideae</taxon>
        <taxon>Diphasiastrum</taxon>
    </lineage>
</organism>
<comment type="caution">
    <text evidence="1">The sequence shown here is derived from an EMBL/GenBank/DDBJ whole genome shotgun (WGS) entry which is preliminary data.</text>
</comment>
<reference evidence="2" key="1">
    <citation type="journal article" date="2024" name="Proc. Natl. Acad. Sci. U.S.A.">
        <title>Extraordinary preservation of gene collinearity over three hundred million years revealed in homosporous lycophytes.</title>
        <authorList>
            <person name="Li C."/>
            <person name="Wickell D."/>
            <person name="Kuo L.Y."/>
            <person name="Chen X."/>
            <person name="Nie B."/>
            <person name="Liao X."/>
            <person name="Peng D."/>
            <person name="Ji J."/>
            <person name="Jenkins J."/>
            <person name="Williams M."/>
            <person name="Shu S."/>
            <person name="Plott C."/>
            <person name="Barry K."/>
            <person name="Rajasekar S."/>
            <person name="Grimwood J."/>
            <person name="Han X."/>
            <person name="Sun S."/>
            <person name="Hou Z."/>
            <person name="He W."/>
            <person name="Dai G."/>
            <person name="Sun C."/>
            <person name="Schmutz J."/>
            <person name="Leebens-Mack J.H."/>
            <person name="Li F.W."/>
            <person name="Wang L."/>
        </authorList>
    </citation>
    <scope>NUCLEOTIDE SEQUENCE [LARGE SCALE GENOMIC DNA]</scope>
    <source>
        <strain evidence="2">cv. PW_Plant_1</strain>
    </source>
</reference>
<sequence>MEEPLRSTLNRSFNRSPLRTSHSMQLSEAFRRSDMIDPSFSCGISPPVDEFSGSPLSSHPLSPPPGYQIAGSGPFEAERQSCTESDIYTFYEGLSERAFDLSMTDLVIHTPFCKTDGLPIEDNCAHKTLKNDSFQQVSAPERKCARTARNKLASWLLFPKKSSATPPDRTSSQEPSVFLHEPQLRVSKSSPTNDSSRSKASALGFSIGFSRSISSKSHRKQSARISPKITPMSSPRSSSASAMFATSVNIGSLDIMSPRNTVSANARQKNPGVKMDSNNQCSVCSSYTSFFKSRCQVCGRLYCSNCMQEAVINMPDGTRCRGFCAQHPSKRYGKKSAQSACWPFGSRRGDEDEV</sequence>
<proteinExistence type="predicted"/>
<dbReference type="EMBL" id="CM055105">
    <property type="protein sequence ID" value="KAJ7531327.1"/>
    <property type="molecule type" value="Genomic_DNA"/>
</dbReference>
<accession>A0ACC2BNG8</accession>
<evidence type="ECO:0000313" key="2">
    <source>
        <dbReference type="Proteomes" id="UP001162992"/>
    </source>
</evidence>
<dbReference type="Proteomes" id="UP001162992">
    <property type="component" value="Chromosome 14"/>
</dbReference>
<name>A0ACC2BNG8_DIPCM</name>
<keyword evidence="2" id="KW-1185">Reference proteome</keyword>